<keyword evidence="4" id="KW-1185">Reference proteome</keyword>
<feature type="domain" description="Sdz-33 F-box" evidence="2">
    <location>
        <begin position="251"/>
        <end position="301"/>
    </location>
</feature>
<dbReference type="InterPro" id="IPR001810">
    <property type="entry name" value="F-box_dom"/>
</dbReference>
<protein>
    <submittedName>
        <fullName evidence="3">Uncharacterized protein</fullName>
    </submittedName>
</protein>
<dbReference type="Pfam" id="PF00646">
    <property type="entry name" value="F-box"/>
    <property type="match status" value="1"/>
</dbReference>
<dbReference type="InterPro" id="IPR012885">
    <property type="entry name" value="F-box_Sdz-33"/>
</dbReference>
<evidence type="ECO:0000259" key="1">
    <source>
        <dbReference type="Pfam" id="PF00646"/>
    </source>
</evidence>
<name>A0A2G5UI83_9PELO</name>
<accession>A0A2G5UI83</accession>
<dbReference type="AlphaFoldDB" id="A0A2G5UI83"/>
<evidence type="ECO:0000313" key="3">
    <source>
        <dbReference type="EMBL" id="PIC39209.1"/>
    </source>
</evidence>
<reference evidence="4" key="1">
    <citation type="submission" date="2017-10" db="EMBL/GenBank/DDBJ databases">
        <title>Rapid genome shrinkage in a self-fertile nematode reveals novel sperm competition proteins.</title>
        <authorList>
            <person name="Yin D."/>
            <person name="Schwarz E.M."/>
            <person name="Thomas C.G."/>
            <person name="Felde R.L."/>
            <person name="Korf I.F."/>
            <person name="Cutter A.D."/>
            <person name="Schartner C.M."/>
            <person name="Ralston E.J."/>
            <person name="Meyer B.J."/>
            <person name="Haag E.S."/>
        </authorList>
    </citation>
    <scope>NUCLEOTIDE SEQUENCE [LARGE SCALE GENOMIC DNA]</scope>
    <source>
        <strain evidence="4">JU1422</strain>
    </source>
</reference>
<dbReference type="InterPro" id="IPR042317">
    <property type="entry name" value="She-1-like"/>
</dbReference>
<dbReference type="PANTHER" id="PTHR31006:SF0">
    <property type="entry name" value="F-BOX ASSOCIATED DOMAIN-CONTAINING PROTEIN-RELATED"/>
    <property type="match status" value="1"/>
</dbReference>
<evidence type="ECO:0000259" key="2">
    <source>
        <dbReference type="Pfam" id="PF07735"/>
    </source>
</evidence>
<gene>
    <name evidence="3" type="primary">Cnig_chr_III.g10972</name>
    <name evidence="3" type="ORF">B9Z55_010972</name>
</gene>
<dbReference type="EMBL" id="PDUG01000003">
    <property type="protein sequence ID" value="PIC39209.1"/>
    <property type="molecule type" value="Genomic_DNA"/>
</dbReference>
<evidence type="ECO:0000313" key="4">
    <source>
        <dbReference type="Proteomes" id="UP000230233"/>
    </source>
</evidence>
<dbReference type="OrthoDB" id="5843099at2759"/>
<proteinExistence type="predicted"/>
<comment type="caution">
    <text evidence="3">The sequence shown here is derived from an EMBL/GenBank/DDBJ whole genome shotgun (WGS) entry which is preliminary data.</text>
</comment>
<dbReference type="Pfam" id="PF07735">
    <property type="entry name" value="FBA_2"/>
    <property type="match status" value="1"/>
</dbReference>
<dbReference type="Proteomes" id="UP000230233">
    <property type="component" value="Chromosome III"/>
</dbReference>
<feature type="domain" description="F-box" evidence="1">
    <location>
        <begin position="49"/>
        <end position="89"/>
    </location>
</feature>
<sequence>MSSTSDGVQDEEEDFSNLESLFEDSGIEKRATQKEISDLLAYIGGFEKWNDLNDDCRIQVLKFLEYEDRCRLGFCSKRDNLLVESTPLHLHAIQVEEGTLVNNVAVQIVFSSRKLLNVIFTKQGNDTHIGWTFFFYNRSSKSKSNIVILNSTDYRKEAVKFVEKWMKKCNYEVENLIVEMTDYPIETSQIKRLPRCKRLRIMGDRLDVTEWWIQKVPEKLSSLELSPYDDKKLIYTSEFLHHPQITESEIVRFYGFADFTDEQFLKTNAKLITFSPVRLTSDGINEYIKKWVNGNGAPNFQRAVFRISDEIEERRILNGLECRTWDKEFKREIGSFWNDFLRMLGGGRCFQIPSRVDPYESLTLHMDIGYMGIYKTGHKTTTDGRPQTLYYFS</sequence>
<organism evidence="3 4">
    <name type="scientific">Caenorhabditis nigoni</name>
    <dbReference type="NCBI Taxonomy" id="1611254"/>
    <lineage>
        <taxon>Eukaryota</taxon>
        <taxon>Metazoa</taxon>
        <taxon>Ecdysozoa</taxon>
        <taxon>Nematoda</taxon>
        <taxon>Chromadorea</taxon>
        <taxon>Rhabditida</taxon>
        <taxon>Rhabditina</taxon>
        <taxon>Rhabditomorpha</taxon>
        <taxon>Rhabditoidea</taxon>
        <taxon>Rhabditidae</taxon>
        <taxon>Peloderinae</taxon>
        <taxon>Caenorhabditis</taxon>
    </lineage>
</organism>
<dbReference type="PANTHER" id="PTHR31006">
    <property type="entry name" value="F-BOX DOMAIN-CONTAINING PROTEIN-RELATED-RELATED"/>
    <property type="match status" value="1"/>
</dbReference>